<dbReference type="SUPFAM" id="SSF52283">
    <property type="entry name" value="Formate/glycerate dehydrogenase catalytic domain-like"/>
    <property type="match status" value="1"/>
</dbReference>
<evidence type="ECO:0000256" key="3">
    <source>
        <dbReference type="ARBA" id="ARBA00023027"/>
    </source>
</evidence>
<dbReference type="EMBL" id="BAABJR010000004">
    <property type="protein sequence ID" value="GAA5206360.1"/>
    <property type="molecule type" value="Genomic_DNA"/>
</dbReference>
<accession>A0ABP9T266</accession>
<reference evidence="9" key="1">
    <citation type="journal article" date="2019" name="Int. J. Syst. Evol. Microbiol.">
        <title>The Global Catalogue of Microorganisms (GCM) 10K type strain sequencing project: providing services to taxonomists for standard genome sequencing and annotation.</title>
        <authorList>
            <consortium name="The Broad Institute Genomics Platform"/>
            <consortium name="The Broad Institute Genome Sequencing Center for Infectious Disease"/>
            <person name="Wu L."/>
            <person name="Ma J."/>
        </authorList>
    </citation>
    <scope>NUCLEOTIDE SEQUENCE [LARGE SCALE GENOMIC DNA]</scope>
    <source>
        <strain evidence="9">JCM 18306</strain>
    </source>
</reference>
<comment type="similarity">
    <text evidence="1 4">Belongs to the D-isomer specific 2-hydroxyacid dehydrogenase family.</text>
</comment>
<dbReference type="CDD" id="cd12167">
    <property type="entry name" value="2-Hacid_dh_8"/>
    <property type="match status" value="1"/>
</dbReference>
<dbReference type="PANTHER" id="PTHR10996:SF178">
    <property type="entry name" value="2-HYDROXYACID DEHYDROGENASE YGL185C-RELATED"/>
    <property type="match status" value="1"/>
</dbReference>
<gene>
    <name evidence="8" type="ORF">GCM10023323_17480</name>
</gene>
<feature type="domain" description="D-isomer specific 2-hydroxyacid dehydrogenase NAD-binding" evidence="7">
    <location>
        <begin position="141"/>
        <end position="317"/>
    </location>
</feature>
<dbReference type="InterPro" id="IPR036291">
    <property type="entry name" value="NAD(P)-bd_dom_sf"/>
</dbReference>
<evidence type="ECO:0000256" key="2">
    <source>
        <dbReference type="ARBA" id="ARBA00023002"/>
    </source>
</evidence>
<evidence type="ECO:0000313" key="8">
    <source>
        <dbReference type="EMBL" id="GAA5206360.1"/>
    </source>
</evidence>
<evidence type="ECO:0000259" key="7">
    <source>
        <dbReference type="Pfam" id="PF02826"/>
    </source>
</evidence>
<name>A0ABP9T266_9ACTN</name>
<evidence type="ECO:0000313" key="9">
    <source>
        <dbReference type="Proteomes" id="UP001499878"/>
    </source>
</evidence>
<protein>
    <submittedName>
        <fullName evidence="8">Hydroxyacid dehydrogenase</fullName>
    </submittedName>
</protein>
<dbReference type="Pfam" id="PF02826">
    <property type="entry name" value="2-Hacid_dh_C"/>
    <property type="match status" value="1"/>
</dbReference>
<dbReference type="Pfam" id="PF00389">
    <property type="entry name" value="2-Hacid_dh"/>
    <property type="match status" value="1"/>
</dbReference>
<feature type="region of interest" description="Disordered" evidence="5">
    <location>
        <begin position="1"/>
        <end position="26"/>
    </location>
</feature>
<evidence type="ECO:0000256" key="1">
    <source>
        <dbReference type="ARBA" id="ARBA00005854"/>
    </source>
</evidence>
<dbReference type="PANTHER" id="PTHR10996">
    <property type="entry name" value="2-HYDROXYACID DEHYDROGENASE-RELATED"/>
    <property type="match status" value="1"/>
</dbReference>
<organism evidence="8 9">
    <name type="scientific">Streptomyces thinghirensis</name>
    <dbReference type="NCBI Taxonomy" id="551547"/>
    <lineage>
        <taxon>Bacteria</taxon>
        <taxon>Bacillati</taxon>
        <taxon>Actinomycetota</taxon>
        <taxon>Actinomycetes</taxon>
        <taxon>Kitasatosporales</taxon>
        <taxon>Streptomycetaceae</taxon>
        <taxon>Streptomyces</taxon>
    </lineage>
</organism>
<dbReference type="InterPro" id="IPR006139">
    <property type="entry name" value="D-isomer_2_OHA_DH_cat_dom"/>
</dbReference>
<keyword evidence="3" id="KW-0520">NAD</keyword>
<dbReference type="InterPro" id="IPR006140">
    <property type="entry name" value="D-isomer_DH_NAD-bd"/>
</dbReference>
<sequence length="357" mass="38428">MTERHTTAPAATELPRLTPGPRPRRPHTVLAMSLETRDALREEGAIDLLSETADLDPDLLVTDFADPSAAEALTRAEVLLTHWGCPPLTERALAAMPRLRAVVHAAGSVKHHVTDAVWARGITVSSAAAANALPVAEYTVATILLAGKRILESARAYREQRAAYPLLPYFAGHGNYRRVVGIVGASRTGRRVIELLRPFDFTVLVHDPYLDDAGAALLGARSVGLDELTRRSHVVSIHAPQLPETHHMFDARRLGLLPDGATLINTARGSLVDTEALITHLTSGRIHAVLDVTDPEVLPAESPLYRLPNVLLTPHIAGSLGSELGRMADYAAAEISRYARGLPFAHSVGPQDLARTA</sequence>
<dbReference type="SUPFAM" id="SSF51735">
    <property type="entry name" value="NAD(P)-binding Rossmann-fold domains"/>
    <property type="match status" value="1"/>
</dbReference>
<keyword evidence="2 4" id="KW-0560">Oxidoreductase</keyword>
<keyword evidence="9" id="KW-1185">Reference proteome</keyword>
<proteinExistence type="inferred from homology"/>
<evidence type="ECO:0000259" key="6">
    <source>
        <dbReference type="Pfam" id="PF00389"/>
    </source>
</evidence>
<evidence type="ECO:0000256" key="4">
    <source>
        <dbReference type="RuleBase" id="RU003719"/>
    </source>
</evidence>
<feature type="domain" description="D-isomer specific 2-hydroxyacid dehydrogenase catalytic" evidence="6">
    <location>
        <begin position="68"/>
        <end position="346"/>
    </location>
</feature>
<dbReference type="Proteomes" id="UP001499878">
    <property type="component" value="Unassembled WGS sequence"/>
</dbReference>
<dbReference type="InterPro" id="IPR050223">
    <property type="entry name" value="D-isomer_2-hydroxyacid_DH"/>
</dbReference>
<evidence type="ECO:0000256" key="5">
    <source>
        <dbReference type="SAM" id="MobiDB-lite"/>
    </source>
</evidence>
<dbReference type="Gene3D" id="3.40.50.720">
    <property type="entry name" value="NAD(P)-binding Rossmann-like Domain"/>
    <property type="match status" value="2"/>
</dbReference>
<comment type="caution">
    <text evidence="8">The sequence shown here is derived from an EMBL/GenBank/DDBJ whole genome shotgun (WGS) entry which is preliminary data.</text>
</comment>